<evidence type="ECO:0000259" key="1">
    <source>
        <dbReference type="Pfam" id="PF14200"/>
    </source>
</evidence>
<name>A0A4P2QVR1_SORCE</name>
<proteinExistence type="predicted"/>
<dbReference type="InterPro" id="IPR000772">
    <property type="entry name" value="Ricin_B_lectin"/>
</dbReference>
<accession>A0A4P2QVR1</accession>
<dbReference type="Proteomes" id="UP000295497">
    <property type="component" value="Chromosome"/>
</dbReference>
<evidence type="ECO:0000313" key="3">
    <source>
        <dbReference type="Proteomes" id="UP000295497"/>
    </source>
</evidence>
<dbReference type="Pfam" id="PF14200">
    <property type="entry name" value="RicinB_lectin_2"/>
    <property type="match status" value="1"/>
</dbReference>
<dbReference type="SUPFAM" id="SSF50370">
    <property type="entry name" value="Ricin B-like lectins"/>
    <property type="match status" value="1"/>
</dbReference>
<organism evidence="2 3">
    <name type="scientific">Sorangium cellulosum</name>
    <name type="common">Polyangium cellulosum</name>
    <dbReference type="NCBI Taxonomy" id="56"/>
    <lineage>
        <taxon>Bacteria</taxon>
        <taxon>Pseudomonadati</taxon>
        <taxon>Myxococcota</taxon>
        <taxon>Polyangia</taxon>
        <taxon>Polyangiales</taxon>
        <taxon>Polyangiaceae</taxon>
        <taxon>Sorangium</taxon>
    </lineage>
</organism>
<dbReference type="PROSITE" id="PS50231">
    <property type="entry name" value="RICIN_B_LECTIN"/>
    <property type="match status" value="1"/>
</dbReference>
<gene>
    <name evidence="2" type="ORF">SOCE836_067110</name>
</gene>
<dbReference type="EMBL" id="CP012672">
    <property type="protein sequence ID" value="AUX34537.1"/>
    <property type="molecule type" value="Genomic_DNA"/>
</dbReference>
<sequence length="74" mass="8147">MRGLHRRQLRLPRQLPPARADVARHHAVQGRRYDGLAARHSGKCLDVVSGSTADGAAVKQYACNGGSNQQWESR</sequence>
<dbReference type="Gene3D" id="2.80.10.50">
    <property type="match status" value="1"/>
</dbReference>
<protein>
    <recommendedName>
        <fullName evidence="1">Ricin B lectin domain-containing protein</fullName>
    </recommendedName>
</protein>
<feature type="domain" description="Ricin B lectin" evidence="1">
    <location>
        <begin position="36"/>
        <end position="72"/>
    </location>
</feature>
<dbReference type="InterPro" id="IPR035992">
    <property type="entry name" value="Ricin_B-like_lectins"/>
</dbReference>
<reference evidence="2 3" key="1">
    <citation type="submission" date="2015-09" db="EMBL/GenBank/DDBJ databases">
        <title>Sorangium comparison.</title>
        <authorList>
            <person name="Zaburannyi N."/>
            <person name="Bunk B."/>
            <person name="Overmann J."/>
            <person name="Mueller R."/>
        </authorList>
    </citation>
    <scope>NUCLEOTIDE SEQUENCE [LARGE SCALE GENOMIC DNA]</scope>
    <source>
        <strain evidence="2 3">So ce836</strain>
    </source>
</reference>
<dbReference type="AlphaFoldDB" id="A0A4P2QVR1"/>
<evidence type="ECO:0000313" key="2">
    <source>
        <dbReference type="EMBL" id="AUX34537.1"/>
    </source>
</evidence>